<keyword evidence="5" id="KW-1185">Reference proteome</keyword>
<sequence length="426" mass="45851">MTTSTPESTFPISNSPRVWLLSSADTPVGISLLRHILAHGDFLVAGIDHQAFESDSYKAKGFKEVLTEIGHYPARKDWQARLKVVALDLRSQAQCQAAVATALHVFGKLDILFCCTSQAVVGAVEELGCPTGTSLVREQFETNFFGPMNMIKAVLPTMRSQHNGHIIVLTGITGHLGTPGLSMYCSSQWALEGFCDSMAYEIAPFNVKLTIVQSSIEIGILTNRVVSAPAMAEYTSEGGHQAPLFRGILDGLLNRLPAIRAQYPNAHLGASSPGEAREGEGEHTSPTASSEAERASGPFLLSRDETVSLIPPLSCAHTEKLVAETVHAITAISGHENPPARHIVGVEGVASVKEKLKIVSEELEEFVDASISVDCERAGDKRARRTSHASSQPDSRGQAKTNSDGWDEQVDHVHPIHEAARVLQAL</sequence>
<feature type="compositionally biased region" description="Polar residues" evidence="3">
    <location>
        <begin position="388"/>
        <end position="404"/>
    </location>
</feature>
<dbReference type="SUPFAM" id="SSF51735">
    <property type="entry name" value="NAD(P)-binding Rossmann-fold domains"/>
    <property type="match status" value="1"/>
</dbReference>
<evidence type="ECO:0000256" key="1">
    <source>
        <dbReference type="ARBA" id="ARBA00006484"/>
    </source>
</evidence>
<feature type="region of interest" description="Disordered" evidence="3">
    <location>
        <begin position="377"/>
        <end position="412"/>
    </location>
</feature>
<evidence type="ECO:0000256" key="3">
    <source>
        <dbReference type="SAM" id="MobiDB-lite"/>
    </source>
</evidence>
<dbReference type="InterPro" id="IPR051911">
    <property type="entry name" value="SDR_oxidoreductase"/>
</dbReference>
<evidence type="ECO:0000256" key="2">
    <source>
        <dbReference type="ARBA" id="ARBA00023002"/>
    </source>
</evidence>
<dbReference type="InterPro" id="IPR036291">
    <property type="entry name" value="NAD(P)-bd_dom_sf"/>
</dbReference>
<organism evidence="4 5">
    <name type="scientific">Lithohypha guttulata</name>
    <dbReference type="NCBI Taxonomy" id="1690604"/>
    <lineage>
        <taxon>Eukaryota</taxon>
        <taxon>Fungi</taxon>
        <taxon>Dikarya</taxon>
        <taxon>Ascomycota</taxon>
        <taxon>Pezizomycotina</taxon>
        <taxon>Eurotiomycetes</taxon>
        <taxon>Chaetothyriomycetidae</taxon>
        <taxon>Chaetothyriales</taxon>
        <taxon>Trichomeriaceae</taxon>
        <taxon>Lithohypha</taxon>
    </lineage>
</organism>
<name>A0ABR0KIB9_9EURO</name>
<dbReference type="EMBL" id="JAVRRG010000018">
    <property type="protein sequence ID" value="KAK5097353.1"/>
    <property type="molecule type" value="Genomic_DNA"/>
</dbReference>
<dbReference type="Gene3D" id="3.40.50.720">
    <property type="entry name" value="NAD(P)-binding Rossmann-like Domain"/>
    <property type="match status" value="1"/>
</dbReference>
<gene>
    <name evidence="4" type="ORF">LTR24_002222</name>
</gene>
<accession>A0ABR0KIB9</accession>
<protein>
    <submittedName>
        <fullName evidence="4">Uncharacterized protein</fullName>
    </submittedName>
</protein>
<feature type="region of interest" description="Disordered" evidence="3">
    <location>
        <begin position="266"/>
        <end position="295"/>
    </location>
</feature>
<dbReference type="InterPro" id="IPR002347">
    <property type="entry name" value="SDR_fam"/>
</dbReference>
<reference evidence="4 5" key="1">
    <citation type="submission" date="2023-08" db="EMBL/GenBank/DDBJ databases">
        <title>Black Yeasts Isolated from many extreme environments.</title>
        <authorList>
            <person name="Coleine C."/>
            <person name="Stajich J.E."/>
            <person name="Selbmann L."/>
        </authorList>
    </citation>
    <scope>NUCLEOTIDE SEQUENCE [LARGE SCALE GENOMIC DNA]</scope>
    <source>
        <strain evidence="4 5">CCFEE 5885</strain>
    </source>
</reference>
<evidence type="ECO:0000313" key="5">
    <source>
        <dbReference type="Proteomes" id="UP001345013"/>
    </source>
</evidence>
<evidence type="ECO:0000313" key="4">
    <source>
        <dbReference type="EMBL" id="KAK5097353.1"/>
    </source>
</evidence>
<keyword evidence="2" id="KW-0560">Oxidoreductase</keyword>
<dbReference type="Proteomes" id="UP001345013">
    <property type="component" value="Unassembled WGS sequence"/>
</dbReference>
<dbReference type="PANTHER" id="PTHR43976:SF16">
    <property type="entry name" value="SHORT-CHAIN DEHYDROGENASE_REDUCTASE FAMILY PROTEIN"/>
    <property type="match status" value="1"/>
</dbReference>
<comment type="similarity">
    <text evidence="1">Belongs to the short-chain dehydrogenases/reductases (SDR) family.</text>
</comment>
<dbReference type="PANTHER" id="PTHR43976">
    <property type="entry name" value="SHORT CHAIN DEHYDROGENASE"/>
    <property type="match status" value="1"/>
</dbReference>
<proteinExistence type="inferred from homology"/>
<dbReference type="Pfam" id="PF00106">
    <property type="entry name" value="adh_short"/>
    <property type="match status" value="1"/>
</dbReference>
<comment type="caution">
    <text evidence="4">The sequence shown here is derived from an EMBL/GenBank/DDBJ whole genome shotgun (WGS) entry which is preliminary data.</text>
</comment>